<accession>A0A0N1PB46</accession>
<dbReference type="VEuPathDB" id="TriTrypDB:Lsey_0133_0090"/>
<dbReference type="EMBL" id="LJSK01000133">
    <property type="protein sequence ID" value="KPI86393.1"/>
    <property type="molecule type" value="Genomic_DNA"/>
</dbReference>
<gene>
    <name evidence="2" type="ORF">ABL78_4544</name>
</gene>
<dbReference type="OrthoDB" id="270570at2759"/>
<dbReference type="AlphaFoldDB" id="A0A0N1PB46"/>
<evidence type="ECO:0000313" key="3">
    <source>
        <dbReference type="Proteomes" id="UP000038009"/>
    </source>
</evidence>
<dbReference type="Proteomes" id="UP000038009">
    <property type="component" value="Unassembled WGS sequence"/>
</dbReference>
<reference evidence="2 3" key="1">
    <citation type="journal article" date="2015" name="PLoS Pathog.">
        <title>Leptomonas seymouri: Adaptations to the Dixenous Life Cycle Analyzed by Genome Sequencing, Transcriptome Profiling and Co-infection with Leishmania donovani.</title>
        <authorList>
            <person name="Kraeva N."/>
            <person name="Butenko A."/>
            <person name="Hlavacova J."/>
            <person name="Kostygov A."/>
            <person name="Myskova J."/>
            <person name="Grybchuk D."/>
            <person name="Lestinova T."/>
            <person name="Votypka J."/>
            <person name="Volf P."/>
            <person name="Opperdoes F."/>
            <person name="Flegontov P."/>
            <person name="Lukes J."/>
            <person name="Yurchenko V."/>
        </authorList>
    </citation>
    <scope>NUCLEOTIDE SEQUENCE [LARGE SCALE GENOMIC DNA]</scope>
    <source>
        <strain evidence="2 3">ATCC 30220</strain>
    </source>
</reference>
<evidence type="ECO:0000313" key="2">
    <source>
        <dbReference type="EMBL" id="KPI86393.1"/>
    </source>
</evidence>
<keyword evidence="3" id="KW-1185">Reference proteome</keyword>
<name>A0A0N1PB46_LEPSE</name>
<evidence type="ECO:0000256" key="1">
    <source>
        <dbReference type="SAM" id="MobiDB-lite"/>
    </source>
</evidence>
<protein>
    <submittedName>
        <fullName evidence="2">Uncharacterized protein</fullName>
    </submittedName>
</protein>
<dbReference type="OMA" id="NYRFTPV"/>
<feature type="region of interest" description="Disordered" evidence="1">
    <location>
        <begin position="241"/>
        <end position="297"/>
    </location>
</feature>
<comment type="caution">
    <text evidence="2">The sequence shown here is derived from an EMBL/GenBank/DDBJ whole genome shotgun (WGS) entry which is preliminary data.</text>
</comment>
<sequence length="398" mass="44262">MSSAITVVGSQQVIALTTRLIIGIRLQGTIGFIDPRSPHSIKPRPYLSYFAETLRRLHCDVTLFVPTNEEHDRDMMDSFHRRDFPVPFRYIHDHSKFVGAGAGRGNRKQGIAPNNYTEYLRIKANQVNGTGQATDRILFIDSEVNYRFTPVQTLILDNYEPLTRRQQRELMKVQHGNPFGSVSSQQARRYAAAAASASGSTVRHRAMVHAQHIQDQLSKIQSNTDLLRSEQERVPLVDPGDDLEALAAPHGKPHMPPRTGGTQAVDVSSRDPRGRIAGADLKNSGSTAAATTDKGPAETGMSRALAINLEDYSLVALSEMIVEMAASDVSVAEYLKMEPLIDKVEVPFHGRANYLPPEHCDNIELLNWDAIEVMEKKARDTGVPETVEETAEHKDFFR</sequence>
<organism evidence="2 3">
    <name type="scientific">Leptomonas seymouri</name>
    <dbReference type="NCBI Taxonomy" id="5684"/>
    <lineage>
        <taxon>Eukaryota</taxon>
        <taxon>Discoba</taxon>
        <taxon>Euglenozoa</taxon>
        <taxon>Kinetoplastea</taxon>
        <taxon>Metakinetoplastina</taxon>
        <taxon>Trypanosomatida</taxon>
        <taxon>Trypanosomatidae</taxon>
        <taxon>Leishmaniinae</taxon>
        <taxon>Leptomonas</taxon>
    </lineage>
</organism>
<proteinExistence type="predicted"/>